<evidence type="ECO:0000256" key="6">
    <source>
        <dbReference type="SAM" id="MobiDB-lite"/>
    </source>
</evidence>
<dbReference type="GO" id="GO:0006401">
    <property type="term" value="P:RNA catabolic process"/>
    <property type="evidence" value="ECO:0007669"/>
    <property type="project" value="TreeGrafter"/>
</dbReference>
<feature type="chain" id="PRO_5010981576" description="ribonuclease T2" evidence="7">
    <location>
        <begin position="21"/>
        <end position="356"/>
    </location>
</feature>
<dbReference type="EMBL" id="AB824720">
    <property type="protein sequence ID" value="BAO20932.1"/>
    <property type="molecule type" value="mRNA"/>
</dbReference>
<dbReference type="InterPro" id="IPR033697">
    <property type="entry name" value="Ribonuclease_T2_eukaryotic"/>
</dbReference>
<dbReference type="Gene3D" id="3.90.730.10">
    <property type="entry name" value="Ribonuclease T2-like"/>
    <property type="match status" value="1"/>
</dbReference>
<dbReference type="PROSITE" id="PS00531">
    <property type="entry name" value="RNASE_T2_2"/>
    <property type="match status" value="1"/>
</dbReference>
<evidence type="ECO:0000256" key="4">
    <source>
        <dbReference type="PIRSR" id="PIRSR633697-1"/>
    </source>
</evidence>
<feature type="active site" evidence="4">
    <location>
        <position position="145"/>
    </location>
</feature>
<dbReference type="PANTHER" id="PTHR11240:SF22">
    <property type="entry name" value="RIBONUCLEASE T2"/>
    <property type="match status" value="1"/>
</dbReference>
<dbReference type="GO" id="GO:0005576">
    <property type="term" value="C:extracellular region"/>
    <property type="evidence" value="ECO:0007669"/>
    <property type="project" value="TreeGrafter"/>
</dbReference>
<dbReference type="InterPro" id="IPR018188">
    <property type="entry name" value="RNase_T2_His_AS_1"/>
</dbReference>
<evidence type="ECO:0000256" key="2">
    <source>
        <dbReference type="ARBA" id="ARBA00012571"/>
    </source>
</evidence>
<comment type="similarity">
    <text evidence="1 5">Belongs to the RNase T2 family.</text>
</comment>
<reference evidence="8" key="1">
    <citation type="submission" date="2013-06" db="EMBL/GenBank/DDBJ databases">
        <title>Ribonuclease Mal36.</title>
        <authorList>
            <person name="Itagaki T."/>
        </authorList>
    </citation>
    <scope>NUCLEOTIDE SEQUENCE</scope>
</reference>
<sequence>MKFTTIAASLALAGLSVVSALPVDHTLFLRRAVSCPTDVLSCSSGSGGVDSCCLPEMGLILLVQQWYKTLGPANEFTIHGLWPDTCSGGQGPADGCDAARVYTDIEARLQNYPKAPAGFVNDLNTYWSSYKGDNNAFWAHEWSKHGTCVSNLAPACDTDYVKDQDVFAYFEKTMALRSKYNLYQALSAAGIDPGSTPNVADMHAAIKTAFGVDAQINCNSGVLSEIWLYFNVKNHDDYVPTNPLTIGSCKGAISYPVKEGAVQPSATKPVTSGTAVATAPATQSASASIKPTATSPSGSIPTGKQTGSCPTSGATVCVAPGTSNQYSKCNQGTWILNQCKSGLVCYSDTNIKTHCA</sequence>
<evidence type="ECO:0000256" key="5">
    <source>
        <dbReference type="RuleBase" id="RU004328"/>
    </source>
</evidence>
<evidence type="ECO:0000256" key="3">
    <source>
        <dbReference type="ARBA" id="ARBA00023157"/>
    </source>
</evidence>
<dbReference type="CDD" id="cd01061">
    <property type="entry name" value="RNase_T2_euk"/>
    <property type="match status" value="1"/>
</dbReference>
<evidence type="ECO:0000256" key="1">
    <source>
        <dbReference type="ARBA" id="ARBA00007469"/>
    </source>
</evidence>
<protein>
    <recommendedName>
        <fullName evidence="2">ribonuclease T2</fullName>
        <ecNumber evidence="2">4.6.1.19</ecNumber>
    </recommendedName>
</protein>
<keyword evidence="3" id="KW-1015">Disulfide bond</keyword>
<feature type="region of interest" description="Disordered" evidence="6">
    <location>
        <begin position="285"/>
        <end position="309"/>
    </location>
</feature>
<dbReference type="EC" id="4.6.1.19" evidence="2"/>
<evidence type="ECO:0000313" key="8">
    <source>
        <dbReference type="EMBL" id="BAO20932.1"/>
    </source>
</evidence>
<dbReference type="AlphaFoldDB" id="V5YU73"/>
<dbReference type="EMBL" id="AB824721">
    <property type="protein sequence ID" value="BAO20933.1"/>
    <property type="molecule type" value="Genomic_DNA"/>
</dbReference>
<dbReference type="SUPFAM" id="SSF55895">
    <property type="entry name" value="Ribonuclease Rh-like"/>
    <property type="match status" value="1"/>
</dbReference>
<dbReference type="Pfam" id="PF00445">
    <property type="entry name" value="Ribonuclease_T2"/>
    <property type="match status" value="1"/>
</dbReference>
<feature type="active site" evidence="4">
    <location>
        <position position="141"/>
    </location>
</feature>
<gene>
    <name evidence="8" type="primary">RNMal36</name>
</gene>
<dbReference type="PROSITE" id="PS00530">
    <property type="entry name" value="RNASE_T2_1"/>
    <property type="match status" value="1"/>
</dbReference>
<feature type="compositionally biased region" description="Polar residues" evidence="6">
    <location>
        <begin position="289"/>
        <end position="309"/>
    </location>
</feature>
<evidence type="ECO:0000256" key="7">
    <source>
        <dbReference type="SAM" id="SignalP"/>
    </source>
</evidence>
<dbReference type="GO" id="GO:0003723">
    <property type="term" value="F:RNA binding"/>
    <property type="evidence" value="ECO:0007669"/>
    <property type="project" value="InterPro"/>
</dbReference>
<feature type="active site" evidence="4">
    <location>
        <position position="79"/>
    </location>
</feature>
<accession>V5YU73</accession>
<name>V5YU73_MORAP</name>
<dbReference type="InterPro" id="IPR033130">
    <property type="entry name" value="RNase_T2_His_AS_2"/>
</dbReference>
<dbReference type="InterPro" id="IPR001568">
    <property type="entry name" value="RNase_T2-like"/>
</dbReference>
<dbReference type="GO" id="GO:0033897">
    <property type="term" value="F:ribonuclease T2 activity"/>
    <property type="evidence" value="ECO:0007669"/>
    <property type="project" value="UniProtKB-EC"/>
</dbReference>
<feature type="signal peptide" evidence="7">
    <location>
        <begin position="1"/>
        <end position="20"/>
    </location>
</feature>
<proteinExistence type="evidence at transcript level"/>
<organism evidence="8">
    <name type="scientific">Mortierella alpina</name>
    <name type="common">Oleaginous fungus</name>
    <name type="synonym">Mortierella renispora</name>
    <dbReference type="NCBI Taxonomy" id="64518"/>
    <lineage>
        <taxon>Eukaryota</taxon>
        <taxon>Fungi</taxon>
        <taxon>Fungi incertae sedis</taxon>
        <taxon>Mucoromycota</taxon>
        <taxon>Mortierellomycotina</taxon>
        <taxon>Mortierellomycetes</taxon>
        <taxon>Mortierellales</taxon>
        <taxon>Mortierellaceae</taxon>
        <taxon>Mortierella</taxon>
    </lineage>
</organism>
<dbReference type="InterPro" id="IPR036430">
    <property type="entry name" value="RNase_T2-like_sf"/>
</dbReference>
<keyword evidence="7" id="KW-0732">Signal</keyword>
<dbReference type="PANTHER" id="PTHR11240">
    <property type="entry name" value="RIBONUCLEASE T2"/>
    <property type="match status" value="1"/>
</dbReference>